<accession>A0A158KD84</accession>
<dbReference type="STRING" id="326475.AWB66_05855"/>
<evidence type="ECO:0000313" key="2">
    <source>
        <dbReference type="EMBL" id="SAL78500.1"/>
    </source>
</evidence>
<comment type="caution">
    <text evidence="2">The sequence shown here is derived from an EMBL/GenBank/DDBJ whole genome shotgun (WGS) entry which is preliminary data.</text>
</comment>
<sequence>MPPDFVPTVSYAQNAEDIVLLRALAHVERGFYVDVGAWDATEDSVTRAFYERGWCGINIEPQPGHIDSFRAERPRDINLALAISDQPGQLSIWVPRYSALATCRREMLAPHIPNYGDATEHVVDAVRLDALLREHAHGREIHFLKIDVEGYESAVIESANFDEHRPVILIVEATSPHDNAPCWHGWEPRLLASGYRFALFDGLNRFYVREESKALLPTLAVPANCLDGFVTRREMRLRRELYEARSLLARHGLEANANHTGES</sequence>
<keyword evidence="3" id="KW-1185">Reference proteome</keyword>
<dbReference type="Proteomes" id="UP000054717">
    <property type="component" value="Unassembled WGS sequence"/>
</dbReference>
<proteinExistence type="predicted"/>
<gene>
    <name evidence="2" type="ORF">AWB66_05855</name>
</gene>
<dbReference type="EMBL" id="FCNZ02000042">
    <property type="protein sequence ID" value="SAL78500.1"/>
    <property type="molecule type" value="Genomic_DNA"/>
</dbReference>
<keyword evidence="2" id="KW-0489">Methyltransferase</keyword>
<keyword evidence="2" id="KW-0808">Transferase</keyword>
<dbReference type="Pfam" id="PF05050">
    <property type="entry name" value="Methyltransf_21"/>
    <property type="match status" value="1"/>
</dbReference>
<evidence type="ECO:0000313" key="3">
    <source>
        <dbReference type="Proteomes" id="UP000054717"/>
    </source>
</evidence>
<dbReference type="AlphaFoldDB" id="A0A158KD84"/>
<evidence type="ECO:0000259" key="1">
    <source>
        <dbReference type="Pfam" id="PF05050"/>
    </source>
</evidence>
<dbReference type="NCBIfam" id="TIGR01444">
    <property type="entry name" value="fkbM_fam"/>
    <property type="match status" value="1"/>
</dbReference>
<protein>
    <submittedName>
        <fullName evidence="2">FkbM family methyltransferase</fullName>
    </submittedName>
</protein>
<dbReference type="RefSeq" id="WP_087633559.1">
    <property type="nucleotide sequence ID" value="NZ_FCNZ02000042.1"/>
</dbReference>
<dbReference type="SUPFAM" id="SSF53335">
    <property type="entry name" value="S-adenosyl-L-methionine-dependent methyltransferases"/>
    <property type="match status" value="1"/>
</dbReference>
<dbReference type="InterPro" id="IPR006342">
    <property type="entry name" value="FkbM_mtfrase"/>
</dbReference>
<dbReference type="InterPro" id="IPR029063">
    <property type="entry name" value="SAM-dependent_MTases_sf"/>
</dbReference>
<organism evidence="2 3">
    <name type="scientific">Caballeronia telluris</name>
    <dbReference type="NCBI Taxonomy" id="326475"/>
    <lineage>
        <taxon>Bacteria</taxon>
        <taxon>Pseudomonadati</taxon>
        <taxon>Pseudomonadota</taxon>
        <taxon>Betaproteobacteria</taxon>
        <taxon>Burkholderiales</taxon>
        <taxon>Burkholderiaceae</taxon>
        <taxon>Caballeronia</taxon>
    </lineage>
</organism>
<name>A0A158KD84_9BURK</name>
<dbReference type="GO" id="GO:0008168">
    <property type="term" value="F:methyltransferase activity"/>
    <property type="evidence" value="ECO:0007669"/>
    <property type="project" value="UniProtKB-KW"/>
</dbReference>
<dbReference type="GO" id="GO:0032259">
    <property type="term" value="P:methylation"/>
    <property type="evidence" value="ECO:0007669"/>
    <property type="project" value="UniProtKB-KW"/>
</dbReference>
<feature type="domain" description="Methyltransferase FkbM" evidence="1">
    <location>
        <begin position="34"/>
        <end position="196"/>
    </location>
</feature>
<dbReference type="Gene3D" id="3.40.50.150">
    <property type="entry name" value="Vaccinia Virus protein VP39"/>
    <property type="match status" value="1"/>
</dbReference>
<reference evidence="2" key="1">
    <citation type="submission" date="2016-01" db="EMBL/GenBank/DDBJ databases">
        <authorList>
            <person name="Peeters Charlotte."/>
        </authorList>
    </citation>
    <scope>NUCLEOTIDE SEQUENCE</scope>
    <source>
        <strain evidence="2">LMG 22936</strain>
    </source>
</reference>